<name>A0A6L5YR21_9FIRM</name>
<dbReference type="SUPFAM" id="SSF51445">
    <property type="entry name" value="(Trans)glycosidases"/>
    <property type="match status" value="1"/>
</dbReference>
<organism evidence="5 6">
    <name type="scientific">Roseburia porci</name>
    <dbReference type="NCBI Taxonomy" id="2605790"/>
    <lineage>
        <taxon>Bacteria</taxon>
        <taxon>Bacillati</taxon>
        <taxon>Bacillota</taxon>
        <taxon>Clostridia</taxon>
        <taxon>Lachnospirales</taxon>
        <taxon>Lachnospiraceae</taxon>
        <taxon>Roseburia</taxon>
    </lineage>
</organism>
<feature type="domain" description="SH3b" evidence="4">
    <location>
        <begin position="424"/>
        <end position="492"/>
    </location>
</feature>
<protein>
    <submittedName>
        <fullName evidence="5">Glycoside hydrolase family 25</fullName>
    </submittedName>
</protein>
<keyword evidence="6" id="KW-1185">Reference proteome</keyword>
<dbReference type="PROSITE" id="PS51904">
    <property type="entry name" value="GLYCOSYL_HYDROL_F25_2"/>
    <property type="match status" value="1"/>
</dbReference>
<feature type="domain" description="SH3b" evidence="4">
    <location>
        <begin position="336"/>
        <end position="402"/>
    </location>
</feature>
<evidence type="ECO:0000256" key="3">
    <source>
        <dbReference type="SAM" id="Phobius"/>
    </source>
</evidence>
<evidence type="ECO:0000313" key="5">
    <source>
        <dbReference type="EMBL" id="MST74860.1"/>
    </source>
</evidence>
<dbReference type="InterPro" id="IPR017853">
    <property type="entry name" value="GH"/>
</dbReference>
<dbReference type="GO" id="GO:0016052">
    <property type="term" value="P:carbohydrate catabolic process"/>
    <property type="evidence" value="ECO:0007669"/>
    <property type="project" value="TreeGrafter"/>
</dbReference>
<dbReference type="CDD" id="cd06414">
    <property type="entry name" value="GH25_LytC-like"/>
    <property type="match status" value="1"/>
</dbReference>
<dbReference type="RefSeq" id="WP_154429825.1">
    <property type="nucleotide sequence ID" value="NZ_VUNI01000010.1"/>
</dbReference>
<dbReference type="PANTHER" id="PTHR34135">
    <property type="entry name" value="LYSOZYME"/>
    <property type="match status" value="1"/>
</dbReference>
<dbReference type="Gene3D" id="3.20.20.80">
    <property type="entry name" value="Glycosidases"/>
    <property type="match status" value="1"/>
</dbReference>
<dbReference type="GO" id="GO:0016998">
    <property type="term" value="P:cell wall macromolecule catabolic process"/>
    <property type="evidence" value="ECO:0007669"/>
    <property type="project" value="InterPro"/>
</dbReference>
<gene>
    <name evidence="5" type="ORF">FYJ75_07410</name>
</gene>
<comment type="caution">
    <text evidence="5">The sequence shown here is derived from an EMBL/GenBank/DDBJ whole genome shotgun (WGS) entry which is preliminary data.</text>
</comment>
<keyword evidence="3" id="KW-1133">Transmembrane helix</keyword>
<proteinExistence type="inferred from homology"/>
<evidence type="ECO:0000256" key="1">
    <source>
        <dbReference type="ARBA" id="ARBA00010646"/>
    </source>
</evidence>
<dbReference type="EMBL" id="VUNI01000010">
    <property type="protein sequence ID" value="MST74860.1"/>
    <property type="molecule type" value="Genomic_DNA"/>
</dbReference>
<dbReference type="InterPro" id="IPR002053">
    <property type="entry name" value="Glyco_hydro_25"/>
</dbReference>
<dbReference type="Pfam" id="PF01183">
    <property type="entry name" value="Glyco_hydro_25"/>
    <property type="match status" value="1"/>
</dbReference>
<evidence type="ECO:0000313" key="6">
    <source>
        <dbReference type="Proteomes" id="UP000474024"/>
    </source>
</evidence>
<dbReference type="SMART" id="SM00287">
    <property type="entry name" value="SH3b"/>
    <property type="match status" value="2"/>
</dbReference>
<comment type="similarity">
    <text evidence="1">Belongs to the glycosyl hydrolase 25 family.</text>
</comment>
<feature type="transmembrane region" description="Helical" evidence="3">
    <location>
        <begin position="21"/>
        <end position="42"/>
    </location>
</feature>
<dbReference type="Gene3D" id="2.30.30.40">
    <property type="entry name" value="SH3 Domains"/>
    <property type="match status" value="2"/>
</dbReference>
<feature type="region of interest" description="Disordered" evidence="2">
    <location>
        <begin position="50"/>
        <end position="80"/>
    </location>
</feature>
<keyword evidence="5" id="KW-0378">Hydrolase</keyword>
<dbReference type="Proteomes" id="UP000474024">
    <property type="component" value="Unassembled WGS sequence"/>
</dbReference>
<evidence type="ECO:0000256" key="2">
    <source>
        <dbReference type="SAM" id="MobiDB-lite"/>
    </source>
</evidence>
<sequence>MKKKRFDSLDDSTYGSRNITRIIIAVVIIVLVGAALLAGIWMQKKNKDPMGSVGDLTTEQDTKQQDTDDPENGSMGQESGAQVDASAILTASSAAENDQITLGIDVAKYQGTIDWSKVAASGIDFAMIRVGYRTQKTGEMCVDTNAKYNMQEAQANGIKIGVYFFSSAITEAEAEEEADWVADYISQYQITYPVAFDCEGFQDPDSRQSGLDREKRTGLAVAFMDEIYQKGYTPMFYAASGELQDSADWNLDAIQNSYKIWVAQYPEAPYPDTASSSYSGTHAMWQYTNQGTIPGIGTTVDLNVAYFGYDETAQAKDGEAPDAASADPEATMRFQDVNESVTAKESANLRNIPSQDTDSTVELTLNNGDVATRTGISDSGWSRLQYNGTTYYAVSSYLTTDLNYVAAGQEGSGSGDGLKTKFTDCNDVVTAKIEVNLRTIPSVTNPDAVVAAVLTNGETVTRTGINEEFGWSRVEYNGQTLYCISSYLTTAQ</sequence>
<dbReference type="AlphaFoldDB" id="A0A6L5YR21"/>
<dbReference type="PANTHER" id="PTHR34135:SF2">
    <property type="entry name" value="LYSOZYME"/>
    <property type="match status" value="1"/>
</dbReference>
<reference evidence="5 6" key="1">
    <citation type="submission" date="2019-08" db="EMBL/GenBank/DDBJ databases">
        <title>In-depth cultivation of the pig gut microbiome towards novel bacterial diversity and tailored functional studies.</title>
        <authorList>
            <person name="Wylensek D."/>
            <person name="Hitch T.C.A."/>
            <person name="Clavel T."/>
        </authorList>
    </citation>
    <scope>NUCLEOTIDE SEQUENCE [LARGE SCALE GENOMIC DNA]</scope>
    <source>
        <strain evidence="5 6">MUC/MUC-530-WT-4D</strain>
    </source>
</reference>
<keyword evidence="3" id="KW-0812">Transmembrane</keyword>
<evidence type="ECO:0000259" key="4">
    <source>
        <dbReference type="SMART" id="SM00287"/>
    </source>
</evidence>
<dbReference type="GO" id="GO:0009253">
    <property type="term" value="P:peptidoglycan catabolic process"/>
    <property type="evidence" value="ECO:0007669"/>
    <property type="project" value="InterPro"/>
</dbReference>
<accession>A0A6L5YR21</accession>
<dbReference type="GO" id="GO:0003796">
    <property type="term" value="F:lysozyme activity"/>
    <property type="evidence" value="ECO:0007669"/>
    <property type="project" value="InterPro"/>
</dbReference>
<dbReference type="InterPro" id="IPR003646">
    <property type="entry name" value="SH3-like_bac-type"/>
</dbReference>
<keyword evidence="3" id="KW-0472">Membrane</keyword>